<dbReference type="PANTHER" id="PTHR37422:SF13">
    <property type="entry name" value="LIPOPOLYSACCHARIDE BIOSYNTHESIS PROTEIN PA4999-RELATED"/>
    <property type="match status" value="1"/>
</dbReference>
<keyword evidence="3 5" id="KW-1133">Transmembrane helix</keyword>
<feature type="transmembrane region" description="Helical" evidence="5">
    <location>
        <begin position="36"/>
        <end position="56"/>
    </location>
</feature>
<feature type="transmembrane region" description="Helical" evidence="5">
    <location>
        <begin position="68"/>
        <end position="85"/>
    </location>
</feature>
<dbReference type="GO" id="GO:0016020">
    <property type="term" value="C:membrane"/>
    <property type="evidence" value="ECO:0007669"/>
    <property type="project" value="UniProtKB-SubCell"/>
</dbReference>
<dbReference type="Pfam" id="PF04932">
    <property type="entry name" value="Wzy_C"/>
    <property type="match status" value="1"/>
</dbReference>
<feature type="transmembrane region" description="Helical" evidence="5">
    <location>
        <begin position="419"/>
        <end position="437"/>
    </location>
</feature>
<dbReference type="STRING" id="1325564.NSJP_3452"/>
<dbReference type="EMBL" id="LT828648">
    <property type="protein sequence ID" value="SLM49619.1"/>
    <property type="molecule type" value="Genomic_DNA"/>
</dbReference>
<dbReference type="OrthoDB" id="236730at2"/>
<feature type="domain" description="O-antigen ligase-related" evidence="6">
    <location>
        <begin position="235"/>
        <end position="366"/>
    </location>
</feature>
<protein>
    <recommendedName>
        <fullName evidence="6">O-antigen ligase-related domain-containing protein</fullName>
    </recommendedName>
</protein>
<evidence type="ECO:0000256" key="4">
    <source>
        <dbReference type="ARBA" id="ARBA00023136"/>
    </source>
</evidence>
<feature type="transmembrane region" description="Helical" evidence="5">
    <location>
        <begin position="122"/>
        <end position="143"/>
    </location>
</feature>
<dbReference type="Proteomes" id="UP000192042">
    <property type="component" value="Chromosome I"/>
</dbReference>
<organism evidence="7 8">
    <name type="scientific">Nitrospira japonica</name>
    <dbReference type="NCBI Taxonomy" id="1325564"/>
    <lineage>
        <taxon>Bacteria</taxon>
        <taxon>Pseudomonadati</taxon>
        <taxon>Nitrospirota</taxon>
        <taxon>Nitrospiria</taxon>
        <taxon>Nitrospirales</taxon>
        <taxon>Nitrospiraceae</taxon>
        <taxon>Nitrospira</taxon>
    </lineage>
</organism>
<reference evidence="7 8" key="1">
    <citation type="submission" date="2017-03" db="EMBL/GenBank/DDBJ databases">
        <authorList>
            <person name="Afonso C.L."/>
            <person name="Miller P.J."/>
            <person name="Scott M.A."/>
            <person name="Spackman E."/>
            <person name="Goraichik I."/>
            <person name="Dimitrov K.M."/>
            <person name="Suarez D.L."/>
            <person name="Swayne D.E."/>
        </authorList>
    </citation>
    <scope>NUCLEOTIDE SEQUENCE [LARGE SCALE GENOMIC DNA]</scope>
    <source>
        <strain evidence="7">Genome sequencing of Nitrospira japonica strain NJ11</strain>
    </source>
</reference>
<comment type="subcellular location">
    <subcellularLocation>
        <location evidence="1">Membrane</location>
        <topology evidence="1">Multi-pass membrane protein</topology>
    </subcellularLocation>
</comment>
<dbReference type="PANTHER" id="PTHR37422">
    <property type="entry name" value="TEICHURONIC ACID BIOSYNTHESIS PROTEIN TUAE"/>
    <property type="match status" value="1"/>
</dbReference>
<feature type="transmembrane region" description="Helical" evidence="5">
    <location>
        <begin position="392"/>
        <end position="413"/>
    </location>
</feature>
<feature type="transmembrane region" description="Helical" evidence="5">
    <location>
        <begin position="97"/>
        <end position="116"/>
    </location>
</feature>
<dbReference type="InterPro" id="IPR051533">
    <property type="entry name" value="WaaL-like"/>
</dbReference>
<feature type="transmembrane region" description="Helical" evidence="5">
    <location>
        <begin position="155"/>
        <end position="173"/>
    </location>
</feature>
<gene>
    <name evidence="7" type="ORF">NSJP_3452</name>
</gene>
<feature type="transmembrane region" description="Helical" evidence="5">
    <location>
        <begin position="250"/>
        <end position="265"/>
    </location>
</feature>
<accession>A0A1W1I9R8</accession>
<evidence type="ECO:0000313" key="7">
    <source>
        <dbReference type="EMBL" id="SLM49619.1"/>
    </source>
</evidence>
<keyword evidence="2 5" id="KW-0812">Transmembrane</keyword>
<evidence type="ECO:0000259" key="6">
    <source>
        <dbReference type="Pfam" id="PF04932"/>
    </source>
</evidence>
<feature type="transmembrane region" description="Helical" evidence="5">
    <location>
        <begin position="204"/>
        <end position="222"/>
    </location>
</feature>
<evidence type="ECO:0000256" key="1">
    <source>
        <dbReference type="ARBA" id="ARBA00004141"/>
    </source>
</evidence>
<evidence type="ECO:0000256" key="3">
    <source>
        <dbReference type="ARBA" id="ARBA00022989"/>
    </source>
</evidence>
<feature type="transmembrane region" description="Helical" evidence="5">
    <location>
        <begin position="227"/>
        <end position="244"/>
    </location>
</feature>
<dbReference type="RefSeq" id="WP_080887812.1">
    <property type="nucleotide sequence ID" value="NZ_LT828648.1"/>
</dbReference>
<evidence type="ECO:0000256" key="2">
    <source>
        <dbReference type="ARBA" id="ARBA00022692"/>
    </source>
</evidence>
<feature type="transmembrane region" description="Helical" evidence="5">
    <location>
        <begin position="272"/>
        <end position="289"/>
    </location>
</feature>
<keyword evidence="4 5" id="KW-0472">Membrane</keyword>
<dbReference type="AlphaFoldDB" id="A0A1W1I9R8"/>
<feature type="transmembrane region" description="Helical" evidence="5">
    <location>
        <begin position="6"/>
        <end position="24"/>
    </location>
</feature>
<sequence>MLINIAIFAISFVMVGSLAVFHPVNEWVCSVKRLPVVSLLLIGLFTSVLLTAQSQATLSVDAIDESRVIRICLLIVLCLVSWVIFSVRGFPFSRCCAALTMMFFFSLFAMSSYIYSVNPLLSLWKGFEVFAAASVFLAIAVSLNTFDDIDGALQVLWLILLFLVLTALVGGVLQPKLAFVRQTFGRGSQAYEYWGQFPRINPNSLTQFGAMVGVGGLVAFLYGRGIGVLSSLCLLGLGALTIYLGHSRTSLLGFLLAAVAIFWFGKKRVLGLMMISAAGLVALAAYTYVEAYVLRGQSKAVFVSMSGRTEFWPEIWRAFTTSPLVGHGYYAGHRSLSIDALANVSSVDNTYLEVLVDLGVIGLGLLMAALICSCFSLYACRPSILGHQDSQWWRPTWLLLMSALLLLGIRSLTGPTFQVLHPNLLIFLAITVCAATAKRIASQMVQVSADTLYPIGEKS</sequence>
<proteinExistence type="predicted"/>
<dbReference type="KEGG" id="nja:NSJP_3452"/>
<feature type="transmembrane region" description="Helical" evidence="5">
    <location>
        <begin position="358"/>
        <end position="380"/>
    </location>
</feature>
<evidence type="ECO:0000256" key="5">
    <source>
        <dbReference type="SAM" id="Phobius"/>
    </source>
</evidence>
<name>A0A1W1I9R8_9BACT</name>
<keyword evidence="8" id="KW-1185">Reference proteome</keyword>
<evidence type="ECO:0000313" key="8">
    <source>
        <dbReference type="Proteomes" id="UP000192042"/>
    </source>
</evidence>
<dbReference type="InterPro" id="IPR007016">
    <property type="entry name" value="O-antigen_ligase-rel_domated"/>
</dbReference>